<feature type="compositionally biased region" description="Acidic residues" evidence="1">
    <location>
        <begin position="219"/>
        <end position="229"/>
    </location>
</feature>
<proteinExistence type="predicted"/>
<dbReference type="EMBL" id="PQXN01000159">
    <property type="protein sequence ID" value="TGO51542.1"/>
    <property type="molecule type" value="Genomic_DNA"/>
</dbReference>
<accession>A0A4Z1HWL5</accession>
<reference evidence="2 3" key="1">
    <citation type="submission" date="2017-12" db="EMBL/GenBank/DDBJ databases">
        <title>Comparative genomics of Botrytis spp.</title>
        <authorList>
            <person name="Valero-Jimenez C.A."/>
            <person name="Tapia P."/>
            <person name="Veloso J."/>
            <person name="Silva-Moreno E."/>
            <person name="Staats M."/>
            <person name="Valdes J.H."/>
            <person name="Van Kan J.A.L."/>
        </authorList>
    </citation>
    <scope>NUCLEOTIDE SEQUENCE [LARGE SCALE GENOMIC DNA]</scope>
    <source>
        <strain evidence="2 3">MUCL11595</strain>
    </source>
</reference>
<sequence>MAPRLKFTEVVDNYNPTTREVITYLKDFDSNFWADVFKNGEILKNMTNPRVFEKIPAYAGGALIKLMVNLYRDKEKGIWIVRSDYKKAQEQTAKNNIYNFHGRRGAKVMREQNIMRDAFRFAFDSHLWNEKVTGGGSHEKFFNRCFAGLARPGHNNIQYEKNSMDFIDRMGEVMEIVYAEMADEAGLGKSILKPNPKYDPGGWKKHDKVVAFTSRDKEQDEDEEQDEEHDEGKKRHQILNQENFPLQSLHLEKLQPKHFHQENP</sequence>
<keyword evidence="3" id="KW-1185">Reference proteome</keyword>
<feature type="compositionally biased region" description="Basic and acidic residues" evidence="1">
    <location>
        <begin position="250"/>
        <end position="264"/>
    </location>
</feature>
<dbReference type="Proteomes" id="UP000297527">
    <property type="component" value="Unassembled WGS sequence"/>
</dbReference>
<evidence type="ECO:0000313" key="3">
    <source>
        <dbReference type="Proteomes" id="UP000297527"/>
    </source>
</evidence>
<gene>
    <name evidence="2" type="ORF">BCON_0159g00200</name>
</gene>
<evidence type="ECO:0000313" key="2">
    <source>
        <dbReference type="EMBL" id="TGO51542.1"/>
    </source>
</evidence>
<name>A0A4Z1HWL5_9HELO</name>
<organism evidence="2 3">
    <name type="scientific">Botryotinia convoluta</name>
    <dbReference type="NCBI Taxonomy" id="54673"/>
    <lineage>
        <taxon>Eukaryota</taxon>
        <taxon>Fungi</taxon>
        <taxon>Dikarya</taxon>
        <taxon>Ascomycota</taxon>
        <taxon>Pezizomycotina</taxon>
        <taxon>Leotiomycetes</taxon>
        <taxon>Helotiales</taxon>
        <taxon>Sclerotiniaceae</taxon>
        <taxon>Botryotinia</taxon>
    </lineage>
</organism>
<comment type="caution">
    <text evidence="2">The sequence shown here is derived from an EMBL/GenBank/DDBJ whole genome shotgun (WGS) entry which is preliminary data.</text>
</comment>
<protein>
    <submittedName>
        <fullName evidence="2">Uncharacterized protein</fullName>
    </submittedName>
</protein>
<feature type="region of interest" description="Disordered" evidence="1">
    <location>
        <begin position="189"/>
        <end position="264"/>
    </location>
</feature>
<dbReference type="AlphaFoldDB" id="A0A4Z1HWL5"/>
<evidence type="ECO:0000256" key="1">
    <source>
        <dbReference type="SAM" id="MobiDB-lite"/>
    </source>
</evidence>